<reference evidence="1 2" key="1">
    <citation type="submission" date="2017-11" db="EMBL/GenBank/DDBJ databases">
        <title>De-novo sequencing of pomegranate (Punica granatum L.) genome.</title>
        <authorList>
            <person name="Akparov Z."/>
            <person name="Amiraslanov A."/>
            <person name="Hajiyeva S."/>
            <person name="Abbasov M."/>
            <person name="Kaur K."/>
            <person name="Hamwieh A."/>
            <person name="Solovyev V."/>
            <person name="Salamov A."/>
            <person name="Braich B."/>
            <person name="Kosarev P."/>
            <person name="Mahmoud A."/>
            <person name="Hajiyev E."/>
            <person name="Babayeva S."/>
            <person name="Izzatullayeva V."/>
            <person name="Mammadov A."/>
            <person name="Mammadov A."/>
            <person name="Sharifova S."/>
            <person name="Ojaghi J."/>
            <person name="Eynullazada K."/>
            <person name="Bayramov B."/>
            <person name="Abdulazimova A."/>
            <person name="Shahmuradov I."/>
        </authorList>
    </citation>
    <scope>NUCLEOTIDE SEQUENCE [LARGE SCALE GENOMIC DNA]</scope>
    <source>
        <strain evidence="2">cv. AG2017</strain>
        <tissue evidence="1">Leaf</tissue>
    </source>
</reference>
<organism evidence="1 2">
    <name type="scientific">Punica granatum</name>
    <name type="common">Pomegranate</name>
    <dbReference type="NCBI Taxonomy" id="22663"/>
    <lineage>
        <taxon>Eukaryota</taxon>
        <taxon>Viridiplantae</taxon>
        <taxon>Streptophyta</taxon>
        <taxon>Embryophyta</taxon>
        <taxon>Tracheophyta</taxon>
        <taxon>Spermatophyta</taxon>
        <taxon>Magnoliopsida</taxon>
        <taxon>eudicotyledons</taxon>
        <taxon>Gunneridae</taxon>
        <taxon>Pentapetalae</taxon>
        <taxon>rosids</taxon>
        <taxon>malvids</taxon>
        <taxon>Myrtales</taxon>
        <taxon>Lythraceae</taxon>
        <taxon>Punica</taxon>
    </lineage>
</organism>
<dbReference type="EMBL" id="PGOL01000708">
    <property type="protein sequence ID" value="PKI65892.1"/>
    <property type="molecule type" value="Genomic_DNA"/>
</dbReference>
<evidence type="ECO:0000313" key="2">
    <source>
        <dbReference type="Proteomes" id="UP000233551"/>
    </source>
</evidence>
<keyword evidence="2" id="KW-1185">Reference proteome</keyword>
<proteinExistence type="predicted"/>
<gene>
    <name evidence="1" type="ORF">CRG98_013712</name>
</gene>
<evidence type="ECO:0000313" key="1">
    <source>
        <dbReference type="EMBL" id="PKI65892.1"/>
    </source>
</evidence>
<comment type="caution">
    <text evidence="1">The sequence shown here is derived from an EMBL/GenBank/DDBJ whole genome shotgun (WGS) entry which is preliminary data.</text>
</comment>
<name>A0A2I0KBL4_PUNGR</name>
<dbReference type="Proteomes" id="UP000233551">
    <property type="component" value="Unassembled WGS sequence"/>
</dbReference>
<sequence length="170" mass="19683">MAKAAKRESRNPTFFRWMCGPRLFSESPPSISLNSKCRCWNALIKSQSFVESHLHHWTSRPISGLLAATEYWYDFFKNEIFYFSFDLNREGGMAKGLNLKIQDFASLQGCVQPKEVQLLASGDGIYRRRDFVLRLLSRCIVGPRDITLHRKVDSTTSTSSLRRWNLNSLR</sequence>
<dbReference type="AlphaFoldDB" id="A0A2I0KBL4"/>
<protein>
    <submittedName>
        <fullName evidence="1">Uncharacterized protein</fullName>
    </submittedName>
</protein>
<accession>A0A2I0KBL4</accession>